<accession>A0A2N0D7P6</accession>
<gene>
    <name evidence="6" type="ORF">CWR43_18400</name>
</gene>
<dbReference type="GO" id="GO:0005524">
    <property type="term" value="F:ATP binding"/>
    <property type="evidence" value="ECO:0007669"/>
    <property type="project" value="UniProtKB-UniRule"/>
</dbReference>
<dbReference type="PANTHER" id="PTHR43585:SF2">
    <property type="entry name" value="ATP-GRASP ENZYME FSQD"/>
    <property type="match status" value="1"/>
</dbReference>
<dbReference type="InterPro" id="IPR011761">
    <property type="entry name" value="ATP-grasp"/>
</dbReference>
<dbReference type="GO" id="GO:0046872">
    <property type="term" value="F:metal ion binding"/>
    <property type="evidence" value="ECO:0007669"/>
    <property type="project" value="InterPro"/>
</dbReference>
<dbReference type="Pfam" id="PF15632">
    <property type="entry name" value="ATPgrasp_Ter"/>
    <property type="match status" value="1"/>
</dbReference>
<dbReference type="EMBL" id="PIQN01000014">
    <property type="protein sequence ID" value="PKA42096.1"/>
    <property type="molecule type" value="Genomic_DNA"/>
</dbReference>
<evidence type="ECO:0000256" key="2">
    <source>
        <dbReference type="ARBA" id="ARBA00022741"/>
    </source>
</evidence>
<dbReference type="PANTHER" id="PTHR43585">
    <property type="entry name" value="FUMIPYRROLE BIOSYNTHESIS PROTEIN C"/>
    <property type="match status" value="1"/>
</dbReference>
<dbReference type="InterPro" id="IPR052032">
    <property type="entry name" value="ATP-dep_AA_Ligase"/>
</dbReference>
<organism evidence="6 7">
    <name type="scientific">Rhizobium sullae</name>
    <name type="common">Rhizobium hedysari</name>
    <dbReference type="NCBI Taxonomy" id="50338"/>
    <lineage>
        <taxon>Bacteria</taxon>
        <taxon>Pseudomonadati</taxon>
        <taxon>Pseudomonadota</taxon>
        <taxon>Alphaproteobacteria</taxon>
        <taxon>Hyphomicrobiales</taxon>
        <taxon>Rhizobiaceae</taxon>
        <taxon>Rhizobium/Agrobacterium group</taxon>
        <taxon>Rhizobium</taxon>
    </lineage>
</organism>
<dbReference type="STRING" id="1041146.GCA_000427985_01537"/>
<evidence type="ECO:0000256" key="3">
    <source>
        <dbReference type="ARBA" id="ARBA00022840"/>
    </source>
</evidence>
<dbReference type="InterPro" id="IPR048764">
    <property type="entry name" value="PylC_N"/>
</dbReference>
<dbReference type="InterPro" id="IPR013815">
    <property type="entry name" value="ATP_grasp_subdomain_1"/>
</dbReference>
<evidence type="ECO:0000313" key="7">
    <source>
        <dbReference type="Proteomes" id="UP000232164"/>
    </source>
</evidence>
<proteinExistence type="predicted"/>
<dbReference type="Proteomes" id="UP000232164">
    <property type="component" value="Unassembled WGS sequence"/>
</dbReference>
<dbReference type="SUPFAM" id="SSF56059">
    <property type="entry name" value="Glutathione synthetase ATP-binding domain-like"/>
    <property type="match status" value="1"/>
</dbReference>
<dbReference type="Pfam" id="PF21360">
    <property type="entry name" value="PylC-like_N"/>
    <property type="match status" value="1"/>
</dbReference>
<dbReference type="Gene3D" id="3.30.1490.20">
    <property type="entry name" value="ATP-grasp fold, A domain"/>
    <property type="match status" value="1"/>
</dbReference>
<dbReference type="Gene3D" id="3.40.50.20">
    <property type="match status" value="1"/>
</dbReference>
<keyword evidence="2 4" id="KW-0547">Nucleotide-binding</keyword>
<dbReference type="InterPro" id="IPR036291">
    <property type="entry name" value="NAD(P)-bd_dom_sf"/>
</dbReference>
<dbReference type="GO" id="GO:0016874">
    <property type="term" value="F:ligase activity"/>
    <property type="evidence" value="ECO:0007669"/>
    <property type="project" value="UniProtKB-KW"/>
</dbReference>
<reference evidence="6 7" key="1">
    <citation type="submission" date="2017-11" db="EMBL/GenBank/DDBJ databases">
        <authorList>
            <person name="Han C.G."/>
        </authorList>
    </citation>
    <scope>NUCLEOTIDE SEQUENCE [LARGE SCALE GENOMIC DNA]</scope>
    <source>
        <strain evidence="6 7">HCNT1</strain>
    </source>
</reference>
<keyword evidence="1" id="KW-0436">Ligase</keyword>
<name>A0A2N0D7P6_RHISU</name>
<feature type="domain" description="ATP-grasp" evidence="5">
    <location>
        <begin position="118"/>
        <end position="290"/>
    </location>
</feature>
<comment type="caution">
    <text evidence="6">The sequence shown here is derived from an EMBL/GenBank/DDBJ whole genome shotgun (WGS) entry which is preliminary data.</text>
</comment>
<reference evidence="6 7" key="2">
    <citation type="submission" date="2017-12" db="EMBL/GenBank/DDBJ databases">
        <title>Genome sequence of Rhizobium sullae HCNT1 isolated from Sulla coronaria nodules and featuring peculiar denitrification phenotypes.</title>
        <authorList>
            <person name="De Diego-Diaz B."/>
            <person name="Treu L."/>
            <person name="Campanaro S."/>
            <person name="Da Silva Duarte V."/>
            <person name="Basaglia M."/>
            <person name="Favaro L."/>
            <person name="Casella S."/>
            <person name="Squartini A."/>
        </authorList>
    </citation>
    <scope>NUCLEOTIDE SEQUENCE [LARGE SCALE GENOMIC DNA]</scope>
    <source>
        <strain evidence="6 7">HCNT1</strain>
    </source>
</reference>
<keyword evidence="3 4" id="KW-0067">ATP-binding</keyword>
<dbReference type="RefSeq" id="WP_100772008.1">
    <property type="nucleotide sequence ID" value="NZ_PIQN01000014.1"/>
</dbReference>
<protein>
    <submittedName>
        <fullName evidence="6">Carbamoyl phosphate synthase</fullName>
    </submittedName>
</protein>
<dbReference type="NCBIfam" id="NF009402">
    <property type="entry name" value="PRK12767.1-1"/>
    <property type="match status" value="1"/>
</dbReference>
<dbReference type="SUPFAM" id="SSF51735">
    <property type="entry name" value="NAD(P)-binding Rossmann-fold domains"/>
    <property type="match status" value="1"/>
</dbReference>
<sequence>MKVLVTGAGALLGQGIIRSLQRSNLNATIVVADPSPLAVGLYWGDVPYLIPMANDPAYFERICVVIERERPDVVIPGTDVELHAFAAHREFLEATYGTRVIISSPRVVEIADDKWLTAQFLESEGLGFVPSCLPGNEHDLIATVGFPLIVKPRVGARSIGVRVIHSDGELQAAIDEQPCCVIQKYVGTPETEYTAGTLTFEGKCAASIVMRRDLRDGNTYRAFAEPYGELNEAVERAATILNAFGPANFQFRLDDGAVRIFEINGRFSGTTGIRMHAGFNEVEMCIRHILFDEPIIQPAVRPVTVLRHWSETVLMNSDLLEPRQ</sequence>
<evidence type="ECO:0000256" key="1">
    <source>
        <dbReference type="ARBA" id="ARBA00022598"/>
    </source>
</evidence>
<dbReference type="PROSITE" id="PS50975">
    <property type="entry name" value="ATP_GRASP"/>
    <property type="match status" value="1"/>
</dbReference>
<evidence type="ECO:0000259" key="5">
    <source>
        <dbReference type="PROSITE" id="PS50975"/>
    </source>
</evidence>
<evidence type="ECO:0000313" key="6">
    <source>
        <dbReference type="EMBL" id="PKA42096.1"/>
    </source>
</evidence>
<dbReference type="Gene3D" id="3.30.470.20">
    <property type="entry name" value="ATP-grasp fold, B domain"/>
    <property type="match status" value="1"/>
</dbReference>
<dbReference type="AlphaFoldDB" id="A0A2N0D7P6"/>
<evidence type="ECO:0000256" key="4">
    <source>
        <dbReference type="PROSITE-ProRule" id="PRU00409"/>
    </source>
</evidence>